<dbReference type="EMBL" id="DF820473">
    <property type="protein sequence ID" value="GAK60530.1"/>
    <property type="molecule type" value="Genomic_DNA"/>
</dbReference>
<dbReference type="eggNOG" id="COG3568">
    <property type="taxonomic scope" value="Bacteria"/>
</dbReference>
<name>A0A081C7H5_VECG1</name>
<dbReference type="STRING" id="1499967.U27_00427"/>
<dbReference type="GO" id="GO:0016020">
    <property type="term" value="C:membrane"/>
    <property type="evidence" value="ECO:0007669"/>
    <property type="project" value="GOC"/>
</dbReference>
<gene>
    <name evidence="2" type="ORF">U27_00427</name>
</gene>
<dbReference type="InterPro" id="IPR005135">
    <property type="entry name" value="Endo/exonuclease/phosphatase"/>
</dbReference>
<evidence type="ECO:0000259" key="1">
    <source>
        <dbReference type="Pfam" id="PF03372"/>
    </source>
</evidence>
<dbReference type="Pfam" id="PF03372">
    <property type="entry name" value="Exo_endo_phos"/>
    <property type="match status" value="1"/>
</dbReference>
<dbReference type="GO" id="GO:0006506">
    <property type="term" value="P:GPI anchor biosynthetic process"/>
    <property type="evidence" value="ECO:0007669"/>
    <property type="project" value="TreeGrafter"/>
</dbReference>
<dbReference type="SUPFAM" id="SSF56219">
    <property type="entry name" value="DNase I-like"/>
    <property type="match status" value="1"/>
</dbReference>
<sequence length="283" mass="32099">MSHIFCVTLCIFLIGLLLMSCGITTNFLESDMPKFTGHFAQTRSFPDQLLKVVTFNIAGAKKIDCAIAEMQKFKELQDADILFLQEMDETGTARIAEALCYNYVYYPIAIHRKFKQYFGNAILSKWPIQAEEKVILPHANPKDQQRRIAVSATLRIGDELVKVYSVHTETIWLSEMKRREQVKTLVEHIAAQQKFAYIIVGGDFNTVWEKDVNANTLLFNIVHLDRASAGVGATASLFLQLDHIYTKGLRVIENGKVKQSQASDHDPVWVLLETQSLFSQKTP</sequence>
<reference evidence="2" key="1">
    <citation type="journal article" date="2015" name="PeerJ">
        <title>First genomic representation of candidate bacterial phylum KSB3 points to enhanced environmental sensing as a trigger of wastewater bulking.</title>
        <authorList>
            <person name="Sekiguchi Y."/>
            <person name="Ohashi A."/>
            <person name="Parks D.H."/>
            <person name="Yamauchi T."/>
            <person name="Tyson G.W."/>
            <person name="Hugenholtz P."/>
        </authorList>
    </citation>
    <scope>NUCLEOTIDE SEQUENCE [LARGE SCALE GENOMIC DNA]</scope>
</reference>
<proteinExistence type="predicted"/>
<dbReference type="PANTHER" id="PTHR14859">
    <property type="entry name" value="CALCOFLUOR WHITE HYPERSENSITIVE PROTEIN PRECURSOR"/>
    <property type="match status" value="1"/>
</dbReference>
<dbReference type="AlphaFoldDB" id="A0A081C7H5"/>
<feature type="domain" description="Endonuclease/exonuclease/phosphatase" evidence="1">
    <location>
        <begin position="53"/>
        <end position="265"/>
    </location>
</feature>
<accession>A0A081C7H5</accession>
<dbReference type="InterPro" id="IPR036691">
    <property type="entry name" value="Endo/exonu/phosph_ase_sf"/>
</dbReference>
<evidence type="ECO:0000313" key="3">
    <source>
        <dbReference type="Proteomes" id="UP000030661"/>
    </source>
</evidence>
<dbReference type="PANTHER" id="PTHR14859:SF1">
    <property type="entry name" value="PGAP2-INTERACTING PROTEIN"/>
    <property type="match status" value="1"/>
</dbReference>
<keyword evidence="3" id="KW-1185">Reference proteome</keyword>
<protein>
    <recommendedName>
        <fullName evidence="1">Endonuclease/exonuclease/phosphatase domain-containing protein</fullName>
    </recommendedName>
</protein>
<dbReference type="GO" id="GO:0003824">
    <property type="term" value="F:catalytic activity"/>
    <property type="evidence" value="ECO:0007669"/>
    <property type="project" value="InterPro"/>
</dbReference>
<dbReference type="Gene3D" id="3.60.10.10">
    <property type="entry name" value="Endonuclease/exonuclease/phosphatase"/>
    <property type="match status" value="1"/>
</dbReference>
<dbReference type="InterPro" id="IPR051916">
    <property type="entry name" value="GPI-anchor_lipid_remodeler"/>
</dbReference>
<organism evidence="2">
    <name type="scientific">Vecturithrix granuli</name>
    <dbReference type="NCBI Taxonomy" id="1499967"/>
    <lineage>
        <taxon>Bacteria</taxon>
        <taxon>Candidatus Moduliflexota</taxon>
        <taxon>Candidatus Vecturitrichia</taxon>
        <taxon>Candidatus Vecturitrichales</taxon>
        <taxon>Candidatus Vecturitrichaceae</taxon>
        <taxon>Candidatus Vecturithrix</taxon>
    </lineage>
</organism>
<dbReference type="HOGENOM" id="CLU_082944_0_0_0"/>
<evidence type="ECO:0000313" key="2">
    <source>
        <dbReference type="EMBL" id="GAK60530.1"/>
    </source>
</evidence>
<dbReference type="Proteomes" id="UP000030661">
    <property type="component" value="Unassembled WGS sequence"/>
</dbReference>